<sequence>MSPSPPLHVPRRPVRFVTAASLFDGHDAAINIMRRLLQRQGAEVVHLGHNRSVDEVVAAAVQEDADGVAISSYQGGHNEYFRYLVDRLRAAGRDDVRVFGGGGGVIVAEEIAALQDYGVARIFAPEDGQRLGLERMVNTMIEACDRPRPAPTDDEWDRLASWDAGALARVVTAVVDGTLGPERLAALRAAAAAAAPHVPVLGV</sequence>
<dbReference type="SUPFAM" id="SSF52242">
    <property type="entry name" value="Cobalamin (vitamin B12)-binding domain"/>
    <property type="match status" value="1"/>
</dbReference>
<name>A0ABW9QRR6_9ACTN</name>
<dbReference type="InterPro" id="IPR036724">
    <property type="entry name" value="Cobalamin-bd_sf"/>
</dbReference>
<dbReference type="InterPro" id="IPR006158">
    <property type="entry name" value="Cobalamin-bd"/>
</dbReference>
<keyword evidence="8" id="KW-1185">Reference proteome</keyword>
<keyword evidence="5" id="KW-0170">Cobalt</keyword>
<evidence type="ECO:0000256" key="1">
    <source>
        <dbReference type="ARBA" id="ARBA00001922"/>
    </source>
</evidence>
<keyword evidence="4" id="KW-0413">Isomerase</keyword>
<dbReference type="Pfam" id="PF02310">
    <property type="entry name" value="B12-binding"/>
    <property type="match status" value="1"/>
</dbReference>
<dbReference type="Gene3D" id="3.40.50.280">
    <property type="entry name" value="Cobalamin-binding domain"/>
    <property type="match status" value="1"/>
</dbReference>
<evidence type="ECO:0000256" key="5">
    <source>
        <dbReference type="ARBA" id="ARBA00023285"/>
    </source>
</evidence>
<evidence type="ECO:0000256" key="3">
    <source>
        <dbReference type="ARBA" id="ARBA00022723"/>
    </source>
</evidence>
<dbReference type="Proteomes" id="UP000437736">
    <property type="component" value="Unassembled WGS sequence"/>
</dbReference>
<organism evidence="7 8">
    <name type="scientific">Acidiferrimicrobium australe</name>
    <dbReference type="NCBI Taxonomy" id="2664430"/>
    <lineage>
        <taxon>Bacteria</taxon>
        <taxon>Bacillati</taxon>
        <taxon>Actinomycetota</taxon>
        <taxon>Acidimicrobiia</taxon>
        <taxon>Acidimicrobiales</taxon>
        <taxon>Acidimicrobiaceae</taxon>
        <taxon>Acidiferrimicrobium</taxon>
    </lineage>
</organism>
<dbReference type="PROSITE" id="PS51332">
    <property type="entry name" value="B12_BINDING"/>
    <property type="match status" value="1"/>
</dbReference>
<comment type="cofactor">
    <cofactor evidence="1">
        <name>adenosylcob(III)alamin</name>
        <dbReference type="ChEBI" id="CHEBI:18408"/>
    </cofactor>
</comment>
<dbReference type="NCBIfam" id="TIGR00640">
    <property type="entry name" value="acid_CoA_mut_C"/>
    <property type="match status" value="1"/>
</dbReference>
<dbReference type="EMBL" id="WJHE01000235">
    <property type="protein sequence ID" value="MST32188.1"/>
    <property type="molecule type" value="Genomic_DNA"/>
</dbReference>
<protein>
    <submittedName>
        <fullName evidence="7">Methylmalonyl-CoA mutase</fullName>
    </submittedName>
</protein>
<evidence type="ECO:0000256" key="2">
    <source>
        <dbReference type="ARBA" id="ARBA00022628"/>
    </source>
</evidence>
<keyword evidence="2" id="KW-0846">Cobalamin</keyword>
<reference evidence="7 8" key="1">
    <citation type="submission" date="2019-11" db="EMBL/GenBank/DDBJ databases">
        <title>Acidiferrimicrobium australis gen. nov., sp. nov., an acidophilic and obligately heterotrophic, member of the Actinobacteria that catalyses dissimilatory oxido- reduction of iron isolated from metal-rich acidic water in Chile.</title>
        <authorList>
            <person name="Gonzalez D."/>
            <person name="Huber K."/>
            <person name="Hedrich S."/>
            <person name="Rojas-Villalobos C."/>
            <person name="Quatrini R."/>
            <person name="Dinamarca M.A."/>
            <person name="Schwarz A."/>
            <person name="Canales C."/>
            <person name="Nancucheo I."/>
        </authorList>
    </citation>
    <scope>NUCLEOTIDE SEQUENCE [LARGE SCALE GENOMIC DNA]</scope>
    <source>
        <strain evidence="7 8">USS-CCA1</strain>
    </source>
</reference>
<proteinExistence type="predicted"/>
<evidence type="ECO:0000256" key="4">
    <source>
        <dbReference type="ARBA" id="ARBA00023235"/>
    </source>
</evidence>
<comment type="caution">
    <text evidence="7">The sequence shown here is derived from an EMBL/GenBank/DDBJ whole genome shotgun (WGS) entry which is preliminary data.</text>
</comment>
<accession>A0ABW9QRR6</accession>
<evidence type="ECO:0000313" key="8">
    <source>
        <dbReference type="Proteomes" id="UP000437736"/>
    </source>
</evidence>
<evidence type="ECO:0000259" key="6">
    <source>
        <dbReference type="PROSITE" id="PS51332"/>
    </source>
</evidence>
<evidence type="ECO:0000313" key="7">
    <source>
        <dbReference type="EMBL" id="MST32188.1"/>
    </source>
</evidence>
<feature type="non-terminal residue" evidence="7">
    <location>
        <position position="203"/>
    </location>
</feature>
<feature type="domain" description="B12-binding" evidence="6">
    <location>
        <begin position="13"/>
        <end position="151"/>
    </location>
</feature>
<gene>
    <name evidence="7" type="ORF">GHK86_05540</name>
</gene>
<keyword evidence="3" id="KW-0479">Metal-binding</keyword>
<dbReference type="InterPro" id="IPR006159">
    <property type="entry name" value="Acid_CoA_mut_C"/>
</dbReference>